<evidence type="ECO:0000259" key="1">
    <source>
        <dbReference type="Pfam" id="PF00263"/>
    </source>
</evidence>
<protein>
    <submittedName>
        <fullName evidence="3">Pilus (MSHA type) biogenesis protein MshL</fullName>
    </submittedName>
</protein>
<evidence type="ECO:0000313" key="3">
    <source>
        <dbReference type="EMBL" id="MDA3969486.1"/>
    </source>
</evidence>
<dbReference type="PANTHER" id="PTHR30332">
    <property type="entry name" value="PROBABLE GENERAL SECRETION PATHWAY PROTEIN D"/>
    <property type="match status" value="1"/>
</dbReference>
<sequence length="476" mass="53833">MNFKLLFLLFIFYSSLIADCKYRSFSLSVPKDSELSIRDILGELGEECYFSVIYNEDEVSSLLDKELPIINIKDKNLDYVFSVLFRHANLHYFYKNDTLKLKYKHSKTFDLNYINTNRIGNSSTSVSINNEESKGSSGADMISLSRSGVDIQSEDGFNFWANIEDELKEMLTNSEDSDVVVNRGAGLITIRATRTNLDRVESYIKSLHSRLQRQVLIDVNILSVVHKNSYTTGINWDSLYNLQNLTIPFTADSANLENSSGINVSNGEFKYGINIYSQALSLNRVVEFLQTYGNVYSISNPKVLTLNNQPAMISVGDILRYKKSSIYQNTNAQTTLTNTDNEYPSIFAGVLLDITPLIFDDEIMLKINPSITKTKDDNLKQTQALESPPNLTTNQLSSIVRVKNNEQVILGGLISKNTTNVQNKIPLLGHIIPPLFSYTQDVSHIEEIVFIIQPKIIENKELKELSLESLGYKILE</sequence>
<comment type="caution">
    <text evidence="3">The sequence shown here is derived from an EMBL/GenBank/DDBJ whole genome shotgun (WGS) entry which is preliminary data.</text>
</comment>
<dbReference type="InterPro" id="IPR013358">
    <property type="entry name" value="Pilus_biogenesis_MshL"/>
</dbReference>
<dbReference type="InterPro" id="IPR050810">
    <property type="entry name" value="Bact_Secretion_Sys_Channel"/>
</dbReference>
<evidence type="ECO:0000313" key="4">
    <source>
        <dbReference type="Proteomes" id="UP001210261"/>
    </source>
</evidence>
<dbReference type="InterPro" id="IPR011514">
    <property type="entry name" value="Secretin_N_2"/>
</dbReference>
<feature type="domain" description="Secretin N-terminal" evidence="2">
    <location>
        <begin position="107"/>
        <end position="182"/>
    </location>
</feature>
<reference evidence="3 4" key="1">
    <citation type="submission" date="2023-01" db="EMBL/GenBank/DDBJ databases">
        <title>Description of Helicobacter ibis sp. nov. isolated from faecal droppings of black-faced ibis (Theristicus melanopis).</title>
        <authorList>
            <person name="Lopez-Cantillo M."/>
            <person name="Vidal-Veuthey B."/>
            <person name="Mella A."/>
            <person name="De La Haba R."/>
            <person name="Collado L."/>
        </authorList>
    </citation>
    <scope>NUCLEOTIDE SEQUENCE [LARGE SCALE GENOMIC DNA]</scope>
    <source>
        <strain evidence="3 4">A82</strain>
    </source>
</reference>
<keyword evidence="4" id="KW-1185">Reference proteome</keyword>
<dbReference type="RefSeq" id="WP_271021842.1">
    <property type="nucleotide sequence ID" value="NZ_JAQHXR010000004.1"/>
</dbReference>
<organism evidence="3 4">
    <name type="scientific">Helicobacter ibis</name>
    <dbReference type="NCBI Taxonomy" id="2962633"/>
    <lineage>
        <taxon>Bacteria</taxon>
        <taxon>Pseudomonadati</taxon>
        <taxon>Campylobacterota</taxon>
        <taxon>Epsilonproteobacteria</taxon>
        <taxon>Campylobacterales</taxon>
        <taxon>Helicobacteraceae</taxon>
        <taxon>Helicobacter</taxon>
    </lineage>
</organism>
<dbReference type="EMBL" id="JAQHXR010000004">
    <property type="protein sequence ID" value="MDA3969486.1"/>
    <property type="molecule type" value="Genomic_DNA"/>
</dbReference>
<accession>A0ABT4VFK7</accession>
<feature type="domain" description="Type II/III secretion system secretin-like" evidence="1">
    <location>
        <begin position="289"/>
        <end position="458"/>
    </location>
</feature>
<evidence type="ECO:0000259" key="2">
    <source>
        <dbReference type="Pfam" id="PF07655"/>
    </source>
</evidence>
<dbReference type="Proteomes" id="UP001210261">
    <property type="component" value="Unassembled WGS sequence"/>
</dbReference>
<dbReference type="PANTHER" id="PTHR30332:SF17">
    <property type="entry name" value="TYPE IV PILIATION SYSTEM PROTEIN DR_0774-RELATED"/>
    <property type="match status" value="1"/>
</dbReference>
<dbReference type="NCBIfam" id="TIGR02519">
    <property type="entry name" value="pilus_MshL"/>
    <property type="match status" value="1"/>
</dbReference>
<proteinExistence type="predicted"/>
<dbReference type="Pfam" id="PF00263">
    <property type="entry name" value="Secretin"/>
    <property type="match status" value="1"/>
</dbReference>
<dbReference type="InterPro" id="IPR004846">
    <property type="entry name" value="T2SS/T3SS_dom"/>
</dbReference>
<gene>
    <name evidence="3" type="primary">mshL</name>
    <name evidence="3" type="ORF">PF021_07380</name>
</gene>
<dbReference type="Pfam" id="PF07655">
    <property type="entry name" value="Secretin_N_2"/>
    <property type="match status" value="1"/>
</dbReference>
<name>A0ABT4VFK7_9HELI</name>